<dbReference type="OrthoDB" id="507589at2"/>
<evidence type="ECO:0000313" key="2">
    <source>
        <dbReference type="Proteomes" id="UP000238762"/>
    </source>
</evidence>
<dbReference type="EMBL" id="PVWJ01000027">
    <property type="protein sequence ID" value="PSB03662.1"/>
    <property type="molecule type" value="Genomic_DNA"/>
</dbReference>
<dbReference type="Pfam" id="PF11209">
    <property type="entry name" value="LmeA"/>
    <property type="match status" value="1"/>
</dbReference>
<sequence>MFGSLTGLKNQQGTDWGEKLLNNVASTTIRHLFTASESVEVQVRCFPSSKLLQGSIDSFKMSGTGLVIRRDFRVEEMSFETDAVSIDFSSVLGGQLRLKQPTQAIAQVVLTQADLNRSFEAELVKKKLENLSIPALDEIFEGETVSFTQIKVQLLENNRVRIDSEVVTGKGKTVPVSLTSTISVERRRRISFTEQQFEAEAIPESFRDISQTLTEALGEILNNMVDLDKFDLDGVTLRINRLETQGETLVFSGYAQIEDIPKNAKSGN</sequence>
<evidence type="ECO:0000313" key="1">
    <source>
        <dbReference type="EMBL" id="PSB03662.1"/>
    </source>
</evidence>
<comment type="caution">
    <text evidence="1">The sequence shown here is derived from an EMBL/GenBank/DDBJ whole genome shotgun (WGS) entry which is preliminary data.</text>
</comment>
<protein>
    <submittedName>
        <fullName evidence="1">DUF2993 domain-containing protein</fullName>
    </submittedName>
</protein>
<dbReference type="RefSeq" id="WP_106288016.1">
    <property type="nucleotide sequence ID" value="NZ_CAWNTC010000247.1"/>
</dbReference>
<proteinExistence type="predicted"/>
<accession>A0A2T1C5V1</accession>
<dbReference type="InterPro" id="IPR021373">
    <property type="entry name" value="DUF2993"/>
</dbReference>
<dbReference type="Proteomes" id="UP000238762">
    <property type="component" value="Unassembled WGS sequence"/>
</dbReference>
<gene>
    <name evidence="1" type="ORF">C7B64_07460</name>
</gene>
<dbReference type="AlphaFoldDB" id="A0A2T1C5V1"/>
<organism evidence="1 2">
    <name type="scientific">Merismopedia glauca CCAP 1448/3</name>
    <dbReference type="NCBI Taxonomy" id="1296344"/>
    <lineage>
        <taxon>Bacteria</taxon>
        <taxon>Bacillati</taxon>
        <taxon>Cyanobacteriota</taxon>
        <taxon>Cyanophyceae</taxon>
        <taxon>Synechococcales</taxon>
        <taxon>Merismopediaceae</taxon>
        <taxon>Merismopedia</taxon>
    </lineage>
</organism>
<name>A0A2T1C5V1_9CYAN</name>
<reference evidence="1 2" key="1">
    <citation type="submission" date="2018-02" db="EMBL/GenBank/DDBJ databases">
        <authorList>
            <person name="Cohen D.B."/>
            <person name="Kent A.D."/>
        </authorList>
    </citation>
    <scope>NUCLEOTIDE SEQUENCE [LARGE SCALE GENOMIC DNA]</scope>
    <source>
        <strain evidence="1 2">CCAP 1448/3</strain>
    </source>
</reference>
<keyword evidence="2" id="KW-1185">Reference proteome</keyword>
<reference evidence="1 2" key="2">
    <citation type="submission" date="2018-03" db="EMBL/GenBank/DDBJ databases">
        <title>The ancient ancestry and fast evolution of plastids.</title>
        <authorList>
            <person name="Moore K.R."/>
            <person name="Magnabosco C."/>
            <person name="Momper L."/>
            <person name="Gold D.A."/>
            <person name="Bosak T."/>
            <person name="Fournier G.P."/>
        </authorList>
    </citation>
    <scope>NUCLEOTIDE SEQUENCE [LARGE SCALE GENOMIC DNA]</scope>
    <source>
        <strain evidence="1 2">CCAP 1448/3</strain>
    </source>
</reference>